<feature type="domain" description="Core-binding (CB)" evidence="7">
    <location>
        <begin position="15"/>
        <end position="108"/>
    </location>
</feature>
<keyword evidence="9" id="KW-1185">Reference proteome</keyword>
<evidence type="ECO:0000259" key="6">
    <source>
        <dbReference type="PROSITE" id="PS51898"/>
    </source>
</evidence>
<dbReference type="GO" id="GO:0006310">
    <property type="term" value="P:DNA recombination"/>
    <property type="evidence" value="ECO:0007669"/>
    <property type="project" value="UniProtKB-KW"/>
</dbReference>
<reference evidence="9" key="1">
    <citation type="submission" date="2016-10" db="EMBL/GenBank/DDBJ databases">
        <authorList>
            <person name="Varghese N."/>
            <person name="Submissions S."/>
        </authorList>
    </citation>
    <scope>NUCLEOTIDE SEQUENCE [LARGE SCALE GENOMIC DNA]</scope>
    <source>
        <strain evidence="9">DSM 40318</strain>
    </source>
</reference>
<keyword evidence="4" id="KW-0233">DNA recombination</keyword>
<dbReference type="Pfam" id="PF13495">
    <property type="entry name" value="Phage_int_SAM_4"/>
    <property type="match status" value="1"/>
</dbReference>
<accession>A0A1H4KSD3</accession>
<dbReference type="GO" id="GO:0003677">
    <property type="term" value="F:DNA binding"/>
    <property type="evidence" value="ECO:0007669"/>
    <property type="project" value="UniProtKB-UniRule"/>
</dbReference>
<dbReference type="InterPro" id="IPR011010">
    <property type="entry name" value="DNA_brk_join_enz"/>
</dbReference>
<evidence type="ECO:0000256" key="4">
    <source>
        <dbReference type="ARBA" id="ARBA00023172"/>
    </source>
</evidence>
<dbReference type="InterPro" id="IPR002104">
    <property type="entry name" value="Integrase_catalytic"/>
</dbReference>
<dbReference type="PANTHER" id="PTHR30349">
    <property type="entry name" value="PHAGE INTEGRASE-RELATED"/>
    <property type="match status" value="1"/>
</dbReference>
<comment type="similarity">
    <text evidence="1">Belongs to the 'phage' integrase family.</text>
</comment>
<dbReference type="RefSeq" id="WP_093460479.1">
    <property type="nucleotide sequence ID" value="NZ_FNST01000002.1"/>
</dbReference>
<dbReference type="GO" id="GO:0015074">
    <property type="term" value="P:DNA integration"/>
    <property type="evidence" value="ECO:0007669"/>
    <property type="project" value="UniProtKB-KW"/>
</dbReference>
<sequence>MPLLDLDKITAGLPKTWQGFLRDWDRSLRAGNYPETTRYNYLLAAAQLARYLNENATSDLEAEDAAEDPAEVTRAHIEAFQGWMIETRSASTALNKHKGLQQFFKWLMLDEEEIDRSPMERVRQPKTVKKLIPVIRDDDTKKVLATCKGKAFLQLRDEAIIRLYYNTGARLSEVGNLTLEDIDLVTDSVHYHGKGSRDRRVRFGPKTARAVSRYLRARAKHKGAELPDLWLAERGGKRLAPNGIKIMIKRRGLSAGVKGVHAHRWRHNFAHEWKRAGGDSGDLMLLMGWISEDMPRHYGASAAAERAQETHQRMGIGENV</sequence>
<evidence type="ECO:0000256" key="3">
    <source>
        <dbReference type="ARBA" id="ARBA00023125"/>
    </source>
</evidence>
<evidence type="ECO:0000256" key="1">
    <source>
        <dbReference type="ARBA" id="ARBA00008857"/>
    </source>
</evidence>
<dbReference type="PROSITE" id="PS51898">
    <property type="entry name" value="TYR_RECOMBINASE"/>
    <property type="match status" value="1"/>
</dbReference>
<dbReference type="InterPro" id="IPR004107">
    <property type="entry name" value="Integrase_SAM-like_N"/>
</dbReference>
<dbReference type="AlphaFoldDB" id="A0A1H4KSD3"/>
<evidence type="ECO:0000313" key="8">
    <source>
        <dbReference type="EMBL" id="SEB61449.1"/>
    </source>
</evidence>
<dbReference type="Pfam" id="PF00589">
    <property type="entry name" value="Phage_integrase"/>
    <property type="match status" value="1"/>
</dbReference>
<protein>
    <submittedName>
        <fullName evidence="8">Site-specific recombinase XerD</fullName>
    </submittedName>
</protein>
<evidence type="ECO:0000259" key="7">
    <source>
        <dbReference type="PROSITE" id="PS51900"/>
    </source>
</evidence>
<dbReference type="PANTHER" id="PTHR30349:SF41">
    <property type="entry name" value="INTEGRASE_RECOMBINASE PROTEIN MJ0367-RELATED"/>
    <property type="match status" value="1"/>
</dbReference>
<dbReference type="Proteomes" id="UP000198609">
    <property type="component" value="Unassembled WGS sequence"/>
</dbReference>
<dbReference type="SUPFAM" id="SSF56349">
    <property type="entry name" value="DNA breaking-rejoining enzymes"/>
    <property type="match status" value="1"/>
</dbReference>
<keyword evidence="2" id="KW-0229">DNA integration</keyword>
<dbReference type="InterPro" id="IPR044068">
    <property type="entry name" value="CB"/>
</dbReference>
<gene>
    <name evidence="8" type="ORF">SAMN04490356_0940</name>
</gene>
<evidence type="ECO:0000313" key="9">
    <source>
        <dbReference type="Proteomes" id="UP000198609"/>
    </source>
</evidence>
<evidence type="ECO:0000256" key="5">
    <source>
        <dbReference type="PROSITE-ProRule" id="PRU01248"/>
    </source>
</evidence>
<evidence type="ECO:0000256" key="2">
    <source>
        <dbReference type="ARBA" id="ARBA00022908"/>
    </source>
</evidence>
<proteinExistence type="inferred from homology"/>
<dbReference type="Gene3D" id="1.10.443.10">
    <property type="entry name" value="Intergrase catalytic core"/>
    <property type="match status" value="1"/>
</dbReference>
<dbReference type="InterPro" id="IPR010998">
    <property type="entry name" value="Integrase_recombinase_N"/>
</dbReference>
<feature type="domain" description="Tyr recombinase" evidence="6">
    <location>
        <begin position="130"/>
        <end position="312"/>
    </location>
</feature>
<keyword evidence="3 5" id="KW-0238">DNA-binding</keyword>
<dbReference type="InterPro" id="IPR050090">
    <property type="entry name" value="Tyrosine_recombinase_XerCD"/>
</dbReference>
<dbReference type="EMBL" id="FNST01000002">
    <property type="protein sequence ID" value="SEB61449.1"/>
    <property type="molecule type" value="Genomic_DNA"/>
</dbReference>
<dbReference type="Gene3D" id="1.10.150.130">
    <property type="match status" value="1"/>
</dbReference>
<dbReference type="PROSITE" id="PS51900">
    <property type="entry name" value="CB"/>
    <property type="match status" value="1"/>
</dbReference>
<organism evidence="8 9">
    <name type="scientific">Streptomyces melanosporofaciens</name>
    <dbReference type="NCBI Taxonomy" id="67327"/>
    <lineage>
        <taxon>Bacteria</taxon>
        <taxon>Bacillati</taxon>
        <taxon>Actinomycetota</taxon>
        <taxon>Actinomycetes</taxon>
        <taxon>Kitasatosporales</taxon>
        <taxon>Streptomycetaceae</taxon>
        <taxon>Streptomyces</taxon>
        <taxon>Streptomyces violaceusniger group</taxon>
    </lineage>
</organism>
<name>A0A1H4KSD3_STRMJ</name>
<dbReference type="InterPro" id="IPR013762">
    <property type="entry name" value="Integrase-like_cat_sf"/>
</dbReference>